<gene>
    <name evidence="4" type="ORF">PoB_001816500</name>
</gene>
<dbReference type="InterPro" id="IPR003591">
    <property type="entry name" value="Leu-rich_rpt_typical-subtyp"/>
</dbReference>
<evidence type="ECO:0000256" key="1">
    <source>
        <dbReference type="ARBA" id="ARBA00022614"/>
    </source>
</evidence>
<evidence type="ECO:0000313" key="5">
    <source>
        <dbReference type="Proteomes" id="UP000735302"/>
    </source>
</evidence>
<dbReference type="InterPro" id="IPR032675">
    <property type="entry name" value="LRR_dom_sf"/>
</dbReference>
<dbReference type="PANTHER" id="PTHR24369:SF210">
    <property type="entry name" value="CHAOPTIN-RELATED"/>
    <property type="match status" value="1"/>
</dbReference>
<dbReference type="InterPro" id="IPR001611">
    <property type="entry name" value="Leu-rich_rpt"/>
</dbReference>
<dbReference type="InterPro" id="IPR050541">
    <property type="entry name" value="LRR_TM_domain-containing"/>
</dbReference>
<evidence type="ECO:0000256" key="3">
    <source>
        <dbReference type="ARBA" id="ARBA00022737"/>
    </source>
</evidence>
<accession>A0AAV3ZAS5</accession>
<comment type="caution">
    <text evidence="4">The sequence shown here is derived from an EMBL/GenBank/DDBJ whole genome shotgun (WGS) entry which is preliminary data.</text>
</comment>
<protein>
    <submittedName>
        <fullName evidence="4">Reticulon-4 receptor</fullName>
    </submittedName>
</protein>
<proteinExistence type="predicted"/>
<dbReference type="SUPFAM" id="SSF52058">
    <property type="entry name" value="L domain-like"/>
    <property type="match status" value="1"/>
</dbReference>
<sequence length="260" mass="29779">MKHLKELHLVENHISAIENDGFKGATKLTMINLRRNLIKRIPKNTFNGADLPQVQDIYLHNNHLRSIASETFCNMTLLSYIDLRNNKIAHISQDAFKGLTKLEILLLTRNLLTSTAWIIGNANSFQNLNLLVIEYNRLKTLSTNLLDSLPKTSYLRLAENPWICDLSLKLVYDAWMVRRNRKTDLSGWSCQIPRKPNQRKKVSDLSNETLEMLSFAEDFHTHTKNRDKVQPSKGSPRIGHSQSPLVIMICTCTGVFGLVR</sequence>
<dbReference type="Gene3D" id="3.80.10.10">
    <property type="entry name" value="Ribonuclease Inhibitor"/>
    <property type="match status" value="2"/>
</dbReference>
<evidence type="ECO:0000313" key="4">
    <source>
        <dbReference type="EMBL" id="GFN91659.1"/>
    </source>
</evidence>
<keyword evidence="1" id="KW-0433">Leucine-rich repeat</keyword>
<dbReference type="Pfam" id="PF13855">
    <property type="entry name" value="LRR_8"/>
    <property type="match status" value="2"/>
</dbReference>
<reference evidence="4 5" key="1">
    <citation type="journal article" date="2021" name="Elife">
        <title>Chloroplast acquisition without the gene transfer in kleptoplastic sea slugs, Plakobranchus ocellatus.</title>
        <authorList>
            <person name="Maeda T."/>
            <person name="Takahashi S."/>
            <person name="Yoshida T."/>
            <person name="Shimamura S."/>
            <person name="Takaki Y."/>
            <person name="Nagai Y."/>
            <person name="Toyoda A."/>
            <person name="Suzuki Y."/>
            <person name="Arimoto A."/>
            <person name="Ishii H."/>
            <person name="Satoh N."/>
            <person name="Nishiyama T."/>
            <person name="Hasebe M."/>
            <person name="Maruyama T."/>
            <person name="Minagawa J."/>
            <person name="Obokata J."/>
            <person name="Shigenobu S."/>
        </authorList>
    </citation>
    <scope>NUCLEOTIDE SEQUENCE [LARGE SCALE GENOMIC DNA]</scope>
</reference>
<name>A0AAV3ZAS5_9GAST</name>
<dbReference type="GO" id="GO:0005886">
    <property type="term" value="C:plasma membrane"/>
    <property type="evidence" value="ECO:0007669"/>
    <property type="project" value="TreeGrafter"/>
</dbReference>
<dbReference type="PANTHER" id="PTHR24369">
    <property type="entry name" value="ANTIGEN BSP, PUTATIVE-RELATED"/>
    <property type="match status" value="1"/>
</dbReference>
<dbReference type="Proteomes" id="UP000735302">
    <property type="component" value="Unassembled WGS sequence"/>
</dbReference>
<keyword evidence="5" id="KW-1185">Reference proteome</keyword>
<keyword evidence="3" id="KW-0677">Repeat</keyword>
<keyword evidence="2" id="KW-0732">Signal</keyword>
<evidence type="ECO:0000256" key="2">
    <source>
        <dbReference type="ARBA" id="ARBA00022729"/>
    </source>
</evidence>
<organism evidence="4 5">
    <name type="scientific">Plakobranchus ocellatus</name>
    <dbReference type="NCBI Taxonomy" id="259542"/>
    <lineage>
        <taxon>Eukaryota</taxon>
        <taxon>Metazoa</taxon>
        <taxon>Spiralia</taxon>
        <taxon>Lophotrochozoa</taxon>
        <taxon>Mollusca</taxon>
        <taxon>Gastropoda</taxon>
        <taxon>Heterobranchia</taxon>
        <taxon>Euthyneura</taxon>
        <taxon>Panpulmonata</taxon>
        <taxon>Sacoglossa</taxon>
        <taxon>Placobranchoidea</taxon>
        <taxon>Plakobranchidae</taxon>
        <taxon>Plakobranchus</taxon>
    </lineage>
</organism>
<dbReference type="EMBL" id="BLXT01002155">
    <property type="protein sequence ID" value="GFN91659.1"/>
    <property type="molecule type" value="Genomic_DNA"/>
</dbReference>
<dbReference type="AlphaFoldDB" id="A0AAV3ZAS5"/>
<keyword evidence="4" id="KW-0675">Receptor</keyword>
<dbReference type="SMART" id="SM00369">
    <property type="entry name" value="LRR_TYP"/>
    <property type="match status" value="6"/>
</dbReference>